<dbReference type="PANTHER" id="PTHR38785">
    <property type="entry name" value="HOMOLOG OF VIRK"/>
    <property type="match status" value="1"/>
</dbReference>
<proteinExistence type="predicted"/>
<dbReference type="EMBL" id="FPJA01000006">
    <property type="protein sequence ID" value="SFW37468.1"/>
    <property type="molecule type" value="Genomic_DNA"/>
</dbReference>
<dbReference type="Proteomes" id="UP000182958">
    <property type="component" value="Unassembled WGS sequence"/>
</dbReference>
<evidence type="ECO:0008006" key="3">
    <source>
        <dbReference type="Google" id="ProtNLM"/>
    </source>
</evidence>
<protein>
    <recommendedName>
        <fullName evidence="3">DUF535 domain-containing protein</fullName>
    </recommendedName>
</protein>
<dbReference type="GO" id="GO:0006974">
    <property type="term" value="P:DNA damage response"/>
    <property type="evidence" value="ECO:0007669"/>
    <property type="project" value="TreeGrafter"/>
</dbReference>
<accession>A0A1K1NQ86</accession>
<dbReference type="PANTHER" id="PTHR38785:SF1">
    <property type="entry name" value="HOMOLOG OF VIRK"/>
    <property type="match status" value="1"/>
</dbReference>
<gene>
    <name evidence="1" type="ORF">SAMN02910323_1561</name>
</gene>
<reference evidence="2" key="1">
    <citation type="submission" date="2016-11" db="EMBL/GenBank/DDBJ databases">
        <authorList>
            <person name="Varghese N."/>
            <person name="Submissions S."/>
        </authorList>
    </citation>
    <scope>NUCLEOTIDE SEQUENCE [LARGE SCALE GENOMIC DNA]</scope>
    <source>
        <strain evidence="2">C3</strain>
    </source>
</reference>
<dbReference type="Pfam" id="PF04393">
    <property type="entry name" value="DUF535"/>
    <property type="match status" value="1"/>
</dbReference>
<dbReference type="AlphaFoldDB" id="A0A1K1NQ86"/>
<dbReference type="InterPro" id="IPR007488">
    <property type="entry name" value="DUF535"/>
</dbReference>
<sequence length="301" mass="36689">MLNFYEIGRQMYRLNNWREVHRLLVFICRSYLRYPKMKELHEFFLQNDLRREIYGYNKFPMEQVTRAFFFKGSTLAQRVDLTKYHFSYLEDKLKMDVLNDIYHYKTIRLWKSLDDDIDWYTILRYHPGQRKEGLLALEMRLDERSLYQMMFWINKDPNNEPALWIGAMQGPNTGNAKDFVKEATKRSYRYRTKNLILYMTMALARSLEVKHIYAVSNDGYYAMNHVRRDRKLKTDFGAFWEEVGGHVTDDPRFYEVPLVESRKTMEEVPTRKRAVYRKRFAFQDDVDRQIEENMRNIMQTK</sequence>
<organism evidence="1 2">
    <name type="scientific">Selenomonas ruminantium</name>
    <dbReference type="NCBI Taxonomy" id="971"/>
    <lineage>
        <taxon>Bacteria</taxon>
        <taxon>Bacillati</taxon>
        <taxon>Bacillota</taxon>
        <taxon>Negativicutes</taxon>
        <taxon>Selenomonadales</taxon>
        <taxon>Selenomonadaceae</taxon>
        <taxon>Selenomonas</taxon>
    </lineage>
</organism>
<evidence type="ECO:0000313" key="1">
    <source>
        <dbReference type="EMBL" id="SFW37468.1"/>
    </source>
</evidence>
<keyword evidence="2" id="KW-1185">Reference proteome</keyword>
<name>A0A1K1NQ86_SELRU</name>
<evidence type="ECO:0000313" key="2">
    <source>
        <dbReference type="Proteomes" id="UP000182958"/>
    </source>
</evidence>